<name>A0A3E5CG95_BACFG</name>
<dbReference type="AlphaFoldDB" id="A0A3E5CG95"/>
<evidence type="ECO:0000313" key="1">
    <source>
        <dbReference type="EMBL" id="RGY66797.1"/>
    </source>
</evidence>
<accession>A0A3E5CG95</accession>
<dbReference type="EMBL" id="QSDG01000017">
    <property type="protein sequence ID" value="RGY66797.1"/>
    <property type="molecule type" value="Genomic_DNA"/>
</dbReference>
<comment type="caution">
    <text evidence="1">The sequence shown here is derived from an EMBL/GenBank/DDBJ whole genome shotgun (WGS) entry which is preliminary data.</text>
</comment>
<reference evidence="1 2" key="1">
    <citation type="submission" date="2018-08" db="EMBL/GenBank/DDBJ databases">
        <title>A genome reference for cultivated species of the human gut microbiota.</title>
        <authorList>
            <person name="Zou Y."/>
            <person name="Xue W."/>
            <person name="Luo G."/>
        </authorList>
    </citation>
    <scope>NUCLEOTIDE SEQUENCE [LARGE SCALE GENOMIC DNA]</scope>
    <source>
        <strain evidence="1 2">OF01-1</strain>
    </source>
</reference>
<proteinExistence type="predicted"/>
<organism evidence="1 2">
    <name type="scientific">Bacteroides fragilis</name>
    <dbReference type="NCBI Taxonomy" id="817"/>
    <lineage>
        <taxon>Bacteria</taxon>
        <taxon>Pseudomonadati</taxon>
        <taxon>Bacteroidota</taxon>
        <taxon>Bacteroidia</taxon>
        <taxon>Bacteroidales</taxon>
        <taxon>Bacteroidaceae</taxon>
        <taxon>Bacteroides</taxon>
    </lineage>
</organism>
<gene>
    <name evidence="1" type="ORF">DXA27_16960</name>
</gene>
<dbReference type="Proteomes" id="UP000284614">
    <property type="component" value="Unassembled WGS sequence"/>
</dbReference>
<evidence type="ECO:0000313" key="2">
    <source>
        <dbReference type="Proteomes" id="UP000284614"/>
    </source>
</evidence>
<sequence>MDIPIGIKRFRPICIIINAEEIILFRSEQKKMYFFRVICIFPSLWPALNRL</sequence>
<protein>
    <submittedName>
        <fullName evidence="1">Uncharacterized protein</fullName>
    </submittedName>
</protein>